<dbReference type="InterPro" id="IPR000953">
    <property type="entry name" value="Chromo/chromo_shadow_dom"/>
</dbReference>
<dbReference type="InterPro" id="IPR023780">
    <property type="entry name" value="Chromo_domain"/>
</dbReference>
<evidence type="ECO:0000313" key="3">
    <source>
        <dbReference type="Proteomes" id="UP000265520"/>
    </source>
</evidence>
<gene>
    <name evidence="2" type="ORF">A2U01_0030161</name>
</gene>
<comment type="caution">
    <text evidence="2">The sequence shown here is derived from an EMBL/GenBank/DDBJ whole genome shotgun (WGS) entry which is preliminary data.</text>
</comment>
<evidence type="ECO:0000313" key="2">
    <source>
        <dbReference type="EMBL" id="MCI09078.1"/>
    </source>
</evidence>
<dbReference type="EMBL" id="LXQA010071324">
    <property type="protein sequence ID" value="MCI09078.1"/>
    <property type="molecule type" value="Genomic_DNA"/>
</dbReference>
<feature type="domain" description="Chromo" evidence="1">
    <location>
        <begin position="113"/>
        <end position="149"/>
    </location>
</feature>
<dbReference type="Pfam" id="PF24626">
    <property type="entry name" value="SH3_Tf2-1"/>
    <property type="match status" value="1"/>
</dbReference>
<proteinExistence type="predicted"/>
<dbReference type="PANTHER" id="PTHR46148">
    <property type="entry name" value="CHROMO DOMAIN-CONTAINING PROTEIN"/>
    <property type="match status" value="1"/>
</dbReference>
<dbReference type="PROSITE" id="PS50013">
    <property type="entry name" value="CHROMO_2"/>
    <property type="match status" value="1"/>
</dbReference>
<dbReference type="Proteomes" id="UP000265520">
    <property type="component" value="Unassembled WGS sequence"/>
</dbReference>
<sequence length="179" mass="20469">MTSFEALYGRKPPTFVHYTSGTSKIESLDELLTQKTQILKVLKDNLVKARNRMIIQVNRHRQNRNFEIGKVAYELDLPATSRVHPVFHVSLLKLCYGEPTTQVAPIADPSSYLQIEPIPIAIRNRRVSSEGVEEFLVEWKDLPPSEATWVAKTTFQNQFSNINLEDKILFDDVGNVTQQ</sequence>
<reference evidence="2 3" key="1">
    <citation type="journal article" date="2018" name="Front. Plant Sci.">
        <title>Red Clover (Trifolium pratense) and Zigzag Clover (T. medium) - A Picture of Genomic Similarities and Differences.</title>
        <authorList>
            <person name="Dluhosova J."/>
            <person name="Istvanek J."/>
            <person name="Nedelnik J."/>
            <person name="Repkova J."/>
        </authorList>
    </citation>
    <scope>NUCLEOTIDE SEQUENCE [LARGE SCALE GENOMIC DNA]</scope>
    <source>
        <strain evidence="3">cv. 10/8</strain>
        <tissue evidence="2">Leaf</tissue>
    </source>
</reference>
<dbReference type="Gene3D" id="2.40.50.40">
    <property type="match status" value="1"/>
</dbReference>
<dbReference type="SUPFAM" id="SSF54160">
    <property type="entry name" value="Chromo domain-like"/>
    <property type="match status" value="1"/>
</dbReference>
<dbReference type="AlphaFoldDB" id="A0A392PAH3"/>
<evidence type="ECO:0000259" key="1">
    <source>
        <dbReference type="PROSITE" id="PS50013"/>
    </source>
</evidence>
<accession>A0A392PAH3</accession>
<organism evidence="2 3">
    <name type="scientific">Trifolium medium</name>
    <dbReference type="NCBI Taxonomy" id="97028"/>
    <lineage>
        <taxon>Eukaryota</taxon>
        <taxon>Viridiplantae</taxon>
        <taxon>Streptophyta</taxon>
        <taxon>Embryophyta</taxon>
        <taxon>Tracheophyta</taxon>
        <taxon>Spermatophyta</taxon>
        <taxon>Magnoliopsida</taxon>
        <taxon>eudicotyledons</taxon>
        <taxon>Gunneridae</taxon>
        <taxon>Pentapetalae</taxon>
        <taxon>rosids</taxon>
        <taxon>fabids</taxon>
        <taxon>Fabales</taxon>
        <taxon>Fabaceae</taxon>
        <taxon>Papilionoideae</taxon>
        <taxon>50 kb inversion clade</taxon>
        <taxon>NPAAA clade</taxon>
        <taxon>Hologalegina</taxon>
        <taxon>IRL clade</taxon>
        <taxon>Trifolieae</taxon>
        <taxon>Trifolium</taxon>
    </lineage>
</organism>
<dbReference type="Pfam" id="PF00385">
    <property type="entry name" value="Chromo"/>
    <property type="match status" value="1"/>
</dbReference>
<dbReference type="InterPro" id="IPR016197">
    <property type="entry name" value="Chromo-like_dom_sf"/>
</dbReference>
<keyword evidence="3" id="KW-1185">Reference proteome</keyword>
<dbReference type="InterPro" id="IPR056924">
    <property type="entry name" value="SH3_Tf2-1"/>
</dbReference>
<feature type="non-terminal residue" evidence="2">
    <location>
        <position position="179"/>
    </location>
</feature>
<name>A0A392PAH3_9FABA</name>
<dbReference type="PANTHER" id="PTHR46148:SF52">
    <property type="entry name" value="OS04G0603800 PROTEIN"/>
    <property type="match status" value="1"/>
</dbReference>
<protein>
    <recommendedName>
        <fullName evidence="1">Chromo domain-containing protein</fullName>
    </recommendedName>
</protein>